<accession>A0A7I7SCM0</accession>
<evidence type="ECO:0000313" key="1">
    <source>
        <dbReference type="EMBL" id="OSC30606.1"/>
    </source>
</evidence>
<evidence type="ECO:0000313" key="2">
    <source>
        <dbReference type="Proteomes" id="UP000193577"/>
    </source>
</evidence>
<comment type="caution">
    <text evidence="1">The sequence shown here is derived from an EMBL/GenBank/DDBJ whole genome shotgun (WGS) entry which is preliminary data.</text>
</comment>
<gene>
    <name evidence="1" type="ORF">B8W67_16855</name>
</gene>
<keyword evidence="2" id="KW-1185">Reference proteome</keyword>
<proteinExistence type="predicted"/>
<dbReference type="Proteomes" id="UP000193577">
    <property type="component" value="Unassembled WGS sequence"/>
</dbReference>
<organism evidence="1 2">
    <name type="scientific">Mycolicibacillus koreensis</name>
    <dbReference type="NCBI Taxonomy" id="1069220"/>
    <lineage>
        <taxon>Bacteria</taxon>
        <taxon>Bacillati</taxon>
        <taxon>Actinomycetota</taxon>
        <taxon>Actinomycetes</taxon>
        <taxon>Mycobacteriales</taxon>
        <taxon>Mycobacteriaceae</taxon>
        <taxon>Mycolicibacillus</taxon>
    </lineage>
</organism>
<reference evidence="1 2" key="1">
    <citation type="submission" date="2017-04" db="EMBL/GenBank/DDBJ databases">
        <title>The new phylogeny of genus Mycobacterium.</title>
        <authorList>
            <person name="Tortoli E."/>
            <person name="Trovato A."/>
            <person name="Cirillo D.M."/>
        </authorList>
    </citation>
    <scope>NUCLEOTIDE SEQUENCE [LARGE SCALE GENOMIC DNA]</scope>
    <source>
        <strain evidence="1 2">KCTC 19819</strain>
    </source>
</reference>
<protein>
    <submittedName>
        <fullName evidence="1">Uncharacterized protein</fullName>
    </submittedName>
</protein>
<dbReference type="AlphaFoldDB" id="A0A7I7SCM0"/>
<dbReference type="OrthoDB" id="3290597at2"/>
<sequence>MTVNVGDTIYLTDDAVDNYGDRWRGEPLRVTHVARSVDEHPGYDTAVGGEALVDTEVVRTGECVPFSVYEYEFELG</sequence>
<dbReference type="RefSeq" id="WP_085305184.1">
    <property type="nucleotide sequence ID" value="NZ_AP022594.1"/>
</dbReference>
<dbReference type="EMBL" id="NCXO01000048">
    <property type="protein sequence ID" value="OSC30606.1"/>
    <property type="molecule type" value="Genomic_DNA"/>
</dbReference>
<name>A0A7I7SCM0_9MYCO</name>